<dbReference type="Pfam" id="PF22608">
    <property type="entry name" value="DNAX_ATPase_lid"/>
    <property type="match status" value="1"/>
</dbReference>
<dbReference type="InterPro" id="IPR050238">
    <property type="entry name" value="DNA_Rep/Repair_Clamp_Loader"/>
</dbReference>
<dbReference type="NCBIfam" id="TIGR02397">
    <property type="entry name" value="dnaX_nterm"/>
    <property type="match status" value="1"/>
</dbReference>
<keyword evidence="9" id="KW-0067">ATP-binding</keyword>
<keyword evidence="3" id="KW-0808">Transferase</keyword>
<keyword evidence="14" id="KW-1185">Reference proteome</keyword>
<dbReference type="Gene3D" id="1.10.8.60">
    <property type="match status" value="1"/>
</dbReference>
<evidence type="ECO:0000256" key="2">
    <source>
        <dbReference type="ARBA" id="ARBA00012417"/>
    </source>
</evidence>
<reference evidence="13 14" key="1">
    <citation type="submission" date="2011-08" db="EMBL/GenBank/DDBJ databases">
        <title>Complete sequence of Thermoanaerobacter wiegelii Rt8.B1.</title>
        <authorList>
            <consortium name="US DOE Joint Genome Institute"/>
            <person name="Lucas S."/>
            <person name="Han J."/>
            <person name="Lapidus A."/>
            <person name="Cheng J.-F."/>
            <person name="Goodwin L."/>
            <person name="Pitluck S."/>
            <person name="Peters L."/>
            <person name="Mikhailova N."/>
            <person name="Zeytun A."/>
            <person name="Daligault H."/>
            <person name="Detter J.C."/>
            <person name="Han C."/>
            <person name="Tapia R."/>
            <person name="Land M."/>
            <person name="Hauser L."/>
            <person name="Kyrpides N."/>
            <person name="Ivanova N."/>
            <person name="Pagani I."/>
            <person name="Hemme C."/>
            <person name="Woyke T."/>
        </authorList>
    </citation>
    <scope>NUCLEOTIDE SEQUENCE [LARGE SCALE GENOMIC DNA]</scope>
    <source>
        <strain evidence="13 14">Rt8.B1</strain>
    </source>
</reference>
<evidence type="ECO:0000256" key="8">
    <source>
        <dbReference type="ARBA" id="ARBA00022833"/>
    </source>
</evidence>
<dbReference type="AlphaFoldDB" id="G2MUP6"/>
<dbReference type="InterPro" id="IPR045085">
    <property type="entry name" value="HLD_clamp_pol_III_gamma_tau"/>
</dbReference>
<evidence type="ECO:0000256" key="9">
    <source>
        <dbReference type="ARBA" id="ARBA00022840"/>
    </source>
</evidence>
<evidence type="ECO:0000256" key="5">
    <source>
        <dbReference type="ARBA" id="ARBA00022705"/>
    </source>
</evidence>
<keyword evidence="7" id="KW-0547">Nucleotide-binding</keyword>
<evidence type="ECO:0000259" key="12">
    <source>
        <dbReference type="SMART" id="SM00382"/>
    </source>
</evidence>
<evidence type="ECO:0000313" key="13">
    <source>
        <dbReference type="EMBL" id="AEM77569.1"/>
    </source>
</evidence>
<dbReference type="eggNOG" id="COG2812">
    <property type="taxonomic scope" value="Bacteria"/>
</dbReference>
<dbReference type="InterPro" id="IPR022754">
    <property type="entry name" value="DNA_pol_III_gamma-3"/>
</dbReference>
<dbReference type="Pfam" id="PF20964">
    <property type="entry name" value="DnaX_C"/>
    <property type="match status" value="1"/>
</dbReference>
<comment type="similarity">
    <text evidence="1">Belongs to the DnaX/STICHEL family.</text>
</comment>
<dbReference type="GO" id="GO:0005524">
    <property type="term" value="F:ATP binding"/>
    <property type="evidence" value="ECO:0007669"/>
    <property type="project" value="UniProtKB-KW"/>
</dbReference>
<dbReference type="EMBL" id="CP002991">
    <property type="protein sequence ID" value="AEM77569.1"/>
    <property type="molecule type" value="Genomic_DNA"/>
</dbReference>
<keyword evidence="4" id="KW-0548">Nucleotidyltransferase</keyword>
<dbReference type="PANTHER" id="PTHR11669">
    <property type="entry name" value="REPLICATION FACTOR C / DNA POLYMERASE III GAMMA-TAU SUBUNIT"/>
    <property type="match status" value="1"/>
</dbReference>
<keyword evidence="10" id="KW-0239">DNA-directed DNA polymerase</keyword>
<dbReference type="Pfam" id="PF12169">
    <property type="entry name" value="DNA_pol3_gamma3"/>
    <property type="match status" value="1"/>
</dbReference>
<feature type="domain" description="AAA+ ATPase" evidence="12">
    <location>
        <begin position="60"/>
        <end position="202"/>
    </location>
</feature>
<name>G2MUP6_9THEO</name>
<dbReference type="GO" id="GO:0003887">
    <property type="term" value="F:DNA-directed DNA polymerase activity"/>
    <property type="evidence" value="ECO:0007669"/>
    <property type="project" value="UniProtKB-KW"/>
</dbReference>
<dbReference type="SUPFAM" id="SSF52540">
    <property type="entry name" value="P-loop containing nucleoside triphosphate hydrolases"/>
    <property type="match status" value="1"/>
</dbReference>
<sequence>MFLKILDVEIYLFFVTIENNEVLNMYQSLYRKYRPKSFKEVVGQEHIVKTLKNQIKLNKIGHAYLFTGTRGTGKTSVAKIFAKAVNCLKNTEGEPCNSCEICQAINNNTTMDVLEIDAASNNSVNDVRELRESVIYAPSQAKYKVYIIDEVHMLSTGAFNALLKTLEEPPPHVIFILATTEPDKLPDTILSRCQRFDFKRIPTRLIAQNLDRICNDSGIKIEEKGLKTIALYGNGSMRDAISLLEQCASYKEGLITYEDVCEMLGVANDEMLFSLLDYMNAKDVAASLKQLDKILSYGIDVGNFLKSLTYILRDMVLYKTGGEELKEILYSDVETVKERVQNFGTAFLTNALEKFTNLQKEVRYAISPLTLLEVTILRLIKPEISYDMMSLLARVEQIEDKLEKGQFFLREEKEEVENKKINISPEEEKEENVTSQIIHQDDIDLEKMWAEVKEMIKKERIALYAFIEKGIPYLKKGTIVVEYPEEYALLKEELSKAENKSFIEGILKELVGKAIPLKFELRKNEEELLVQQVKEFFGEDIEII</sequence>
<dbReference type="InterPro" id="IPR008921">
    <property type="entry name" value="DNA_pol3_clamp-load_cplx_C"/>
</dbReference>
<proteinExistence type="inferred from homology"/>
<evidence type="ECO:0000256" key="6">
    <source>
        <dbReference type="ARBA" id="ARBA00022723"/>
    </source>
</evidence>
<gene>
    <name evidence="13" type="ORF">Thewi_0059</name>
</gene>
<comment type="catalytic activity">
    <reaction evidence="11">
        <text>DNA(n) + a 2'-deoxyribonucleoside 5'-triphosphate = DNA(n+1) + diphosphate</text>
        <dbReference type="Rhea" id="RHEA:22508"/>
        <dbReference type="Rhea" id="RHEA-COMP:17339"/>
        <dbReference type="Rhea" id="RHEA-COMP:17340"/>
        <dbReference type="ChEBI" id="CHEBI:33019"/>
        <dbReference type="ChEBI" id="CHEBI:61560"/>
        <dbReference type="ChEBI" id="CHEBI:173112"/>
        <dbReference type="EC" id="2.7.7.7"/>
    </reaction>
</comment>
<dbReference type="CDD" id="cd00009">
    <property type="entry name" value="AAA"/>
    <property type="match status" value="1"/>
</dbReference>
<keyword evidence="6" id="KW-0479">Metal-binding</keyword>
<keyword evidence="5" id="KW-0235">DNA replication</keyword>
<dbReference type="FunFam" id="3.40.50.300:FF:000014">
    <property type="entry name" value="DNA polymerase III subunit gamma/tau"/>
    <property type="match status" value="1"/>
</dbReference>
<evidence type="ECO:0000256" key="4">
    <source>
        <dbReference type="ARBA" id="ARBA00022695"/>
    </source>
</evidence>
<protein>
    <recommendedName>
        <fullName evidence="2">DNA-directed DNA polymerase</fullName>
        <ecNumber evidence="2">2.7.7.7</ecNumber>
    </recommendedName>
</protein>
<dbReference type="InterPro" id="IPR027417">
    <property type="entry name" value="P-loop_NTPase"/>
</dbReference>
<evidence type="ECO:0000313" key="14">
    <source>
        <dbReference type="Proteomes" id="UP000008276"/>
    </source>
</evidence>
<accession>G2MUP6</accession>
<dbReference type="PANTHER" id="PTHR11669:SF0">
    <property type="entry name" value="PROTEIN STICHEL-LIKE 2"/>
    <property type="match status" value="1"/>
</dbReference>
<dbReference type="GO" id="GO:0006261">
    <property type="term" value="P:DNA-templated DNA replication"/>
    <property type="evidence" value="ECO:0007669"/>
    <property type="project" value="TreeGrafter"/>
</dbReference>
<dbReference type="SMART" id="SM00382">
    <property type="entry name" value="AAA"/>
    <property type="match status" value="1"/>
</dbReference>
<dbReference type="FunFam" id="1.10.8.60:FF:000013">
    <property type="entry name" value="DNA polymerase III subunit gamma/tau"/>
    <property type="match status" value="1"/>
</dbReference>
<evidence type="ECO:0000256" key="7">
    <source>
        <dbReference type="ARBA" id="ARBA00022741"/>
    </source>
</evidence>
<dbReference type="SUPFAM" id="SSF48019">
    <property type="entry name" value="post-AAA+ oligomerization domain-like"/>
    <property type="match status" value="1"/>
</dbReference>
<dbReference type="GO" id="GO:0003677">
    <property type="term" value="F:DNA binding"/>
    <property type="evidence" value="ECO:0007669"/>
    <property type="project" value="InterPro"/>
</dbReference>
<dbReference type="GO" id="GO:0046872">
    <property type="term" value="F:metal ion binding"/>
    <property type="evidence" value="ECO:0007669"/>
    <property type="project" value="UniProtKB-KW"/>
</dbReference>
<dbReference type="InterPro" id="IPR003593">
    <property type="entry name" value="AAA+_ATPase"/>
</dbReference>
<dbReference type="HOGENOM" id="CLU_006229_0_8_9"/>
<evidence type="ECO:0000256" key="11">
    <source>
        <dbReference type="ARBA" id="ARBA00049244"/>
    </source>
</evidence>
<evidence type="ECO:0000256" key="10">
    <source>
        <dbReference type="ARBA" id="ARBA00022932"/>
    </source>
</evidence>
<dbReference type="Gene3D" id="3.40.50.300">
    <property type="entry name" value="P-loop containing nucleotide triphosphate hydrolases"/>
    <property type="match status" value="1"/>
</dbReference>
<organism evidence="13 14">
    <name type="scientific">Thermoanaerobacter wiegelii Rt8.B1</name>
    <dbReference type="NCBI Taxonomy" id="697303"/>
    <lineage>
        <taxon>Bacteria</taxon>
        <taxon>Bacillati</taxon>
        <taxon>Bacillota</taxon>
        <taxon>Clostridia</taxon>
        <taxon>Thermoanaerobacterales</taxon>
        <taxon>Thermoanaerobacteraceae</taxon>
        <taxon>Thermoanaerobacter</taxon>
    </lineage>
</organism>
<dbReference type="CDD" id="cd18137">
    <property type="entry name" value="HLD_clamp_pol_III_gamma_tau"/>
    <property type="match status" value="1"/>
</dbReference>
<dbReference type="STRING" id="697303.Thewi_0059"/>
<evidence type="ECO:0000256" key="3">
    <source>
        <dbReference type="ARBA" id="ARBA00022679"/>
    </source>
</evidence>
<evidence type="ECO:0000256" key="1">
    <source>
        <dbReference type="ARBA" id="ARBA00006360"/>
    </source>
</evidence>
<dbReference type="EC" id="2.7.7.7" evidence="2"/>
<dbReference type="InterPro" id="IPR048448">
    <property type="entry name" value="DnaX-like_C"/>
</dbReference>
<dbReference type="InterPro" id="IPR012763">
    <property type="entry name" value="DNA_pol_III_sug/sutau_N"/>
</dbReference>
<dbReference type="Gene3D" id="1.20.272.10">
    <property type="match status" value="1"/>
</dbReference>
<dbReference type="KEGG" id="twi:Thewi_0059"/>
<dbReference type="NCBIfam" id="NF004046">
    <property type="entry name" value="PRK05563.1"/>
    <property type="match status" value="1"/>
</dbReference>
<dbReference type="GO" id="GO:0009360">
    <property type="term" value="C:DNA polymerase III complex"/>
    <property type="evidence" value="ECO:0007669"/>
    <property type="project" value="InterPro"/>
</dbReference>
<dbReference type="Proteomes" id="UP000008276">
    <property type="component" value="Chromosome"/>
</dbReference>
<keyword evidence="8" id="KW-0862">Zinc</keyword>
<dbReference type="Pfam" id="PF13177">
    <property type="entry name" value="DNA_pol3_delta2"/>
    <property type="match status" value="1"/>
</dbReference>